<protein>
    <submittedName>
        <fullName evidence="2">Recombinase family protein</fullName>
    </submittedName>
</protein>
<sequence length="136" mass="15619">MKENKKYPSDRWRGKRFICSVRQSDDSEGTTSTEAQLKWLHEEGRQRGMIHVDDIVLNGVTGSLPGKRQDLPDLIERKRTKDDFDVLMVQRLDRLTRGGSQHGNWFLFECTRVGIELLCPGDNLPEDGPILISLRP</sequence>
<feature type="domain" description="Resolvase/invertase-type recombinase catalytic" evidence="1">
    <location>
        <begin position="17"/>
        <end position="130"/>
    </location>
</feature>
<gene>
    <name evidence="2" type="ORF">ACERK3_19435</name>
</gene>
<dbReference type="Proteomes" id="UP001575105">
    <property type="component" value="Unassembled WGS sequence"/>
</dbReference>
<comment type="caution">
    <text evidence="2">The sequence shown here is derived from an EMBL/GenBank/DDBJ whole genome shotgun (WGS) entry which is preliminary data.</text>
</comment>
<dbReference type="InterPro" id="IPR036162">
    <property type="entry name" value="Resolvase-like_N_sf"/>
</dbReference>
<accession>A0ABV4UBX7</accession>
<dbReference type="InterPro" id="IPR006119">
    <property type="entry name" value="Resolv_N"/>
</dbReference>
<proteinExistence type="predicted"/>
<evidence type="ECO:0000259" key="1">
    <source>
        <dbReference type="SMART" id="SM00857"/>
    </source>
</evidence>
<dbReference type="EMBL" id="JBGUBD010000022">
    <property type="protein sequence ID" value="MFA9480446.1"/>
    <property type="molecule type" value="Genomic_DNA"/>
</dbReference>
<evidence type="ECO:0000313" key="3">
    <source>
        <dbReference type="Proteomes" id="UP001575105"/>
    </source>
</evidence>
<dbReference type="Pfam" id="PF00239">
    <property type="entry name" value="Resolvase"/>
    <property type="match status" value="1"/>
</dbReference>
<name>A0ABV4UBX7_9BACT</name>
<dbReference type="SUPFAM" id="SSF53041">
    <property type="entry name" value="Resolvase-like"/>
    <property type="match status" value="1"/>
</dbReference>
<organism evidence="2 3">
    <name type="scientific">Natronomicrosphaera hydrolytica</name>
    <dbReference type="NCBI Taxonomy" id="3242702"/>
    <lineage>
        <taxon>Bacteria</taxon>
        <taxon>Pseudomonadati</taxon>
        <taxon>Planctomycetota</taxon>
        <taxon>Phycisphaerae</taxon>
        <taxon>Phycisphaerales</taxon>
        <taxon>Phycisphaeraceae</taxon>
        <taxon>Natronomicrosphaera</taxon>
    </lineage>
</organism>
<dbReference type="SMART" id="SM00857">
    <property type="entry name" value="Resolvase"/>
    <property type="match status" value="1"/>
</dbReference>
<dbReference type="RefSeq" id="WP_425347367.1">
    <property type="nucleotide sequence ID" value="NZ_JBGUBD010000022.1"/>
</dbReference>
<keyword evidence="3" id="KW-1185">Reference proteome</keyword>
<evidence type="ECO:0000313" key="2">
    <source>
        <dbReference type="EMBL" id="MFA9480446.1"/>
    </source>
</evidence>
<dbReference type="Gene3D" id="3.40.50.1390">
    <property type="entry name" value="Resolvase, N-terminal catalytic domain"/>
    <property type="match status" value="1"/>
</dbReference>
<reference evidence="2 3" key="1">
    <citation type="submission" date="2024-08" db="EMBL/GenBank/DDBJ databases">
        <title>Whole-genome sequencing of halo(alkali)philic microorganisms from hypersaline lakes.</title>
        <authorList>
            <person name="Sorokin D.Y."/>
            <person name="Merkel A.Y."/>
            <person name="Messina E."/>
            <person name="Yakimov M."/>
        </authorList>
    </citation>
    <scope>NUCLEOTIDE SEQUENCE [LARGE SCALE GENOMIC DNA]</scope>
    <source>
        <strain evidence="2 3">AB-hyl4</strain>
    </source>
</reference>